<accession>A0ABU1PI78</accession>
<dbReference type="Gene3D" id="1.10.260.40">
    <property type="entry name" value="lambda repressor-like DNA-binding domains"/>
    <property type="match status" value="1"/>
</dbReference>
<gene>
    <name evidence="4" type="ORF">J2W50_003772</name>
</gene>
<dbReference type="Proteomes" id="UP001260715">
    <property type="component" value="Unassembled WGS sequence"/>
</dbReference>
<evidence type="ECO:0000259" key="3">
    <source>
        <dbReference type="PROSITE" id="PS50943"/>
    </source>
</evidence>
<name>A0ABU1PI78_9BURK</name>
<dbReference type="PROSITE" id="PS50943">
    <property type="entry name" value="HTH_CROC1"/>
    <property type="match status" value="1"/>
</dbReference>
<sequence length="180" mass="20180">MILDDEFPRRLAQTRAEKGLSQQELAQVTGIAAAQISRYESGKNVPRPGIVVKLAKALGASMTWLSTGDTPFAKESSTTDITLPTILRLQLEDVAKENGRSLSEEITARLEESFSPGAATEKKISELVSKELLRRLDKIEKERKETFDLQWKAMQAQLERLEKEIAKEKAAKFSKPHNEK</sequence>
<dbReference type="InterPro" id="IPR005569">
    <property type="entry name" value="Arc_DNA-bd_dom"/>
</dbReference>
<proteinExistence type="predicted"/>
<reference evidence="4 5" key="1">
    <citation type="submission" date="2023-07" db="EMBL/GenBank/DDBJ databases">
        <title>Sorghum-associated microbial communities from plants grown in Nebraska, USA.</title>
        <authorList>
            <person name="Schachtman D."/>
        </authorList>
    </citation>
    <scope>NUCLEOTIDE SEQUENCE [LARGE SCALE GENOMIC DNA]</scope>
    <source>
        <strain evidence="4 5">596</strain>
    </source>
</reference>
<evidence type="ECO:0000256" key="2">
    <source>
        <dbReference type="SAM" id="Coils"/>
    </source>
</evidence>
<evidence type="ECO:0000313" key="4">
    <source>
        <dbReference type="EMBL" id="MDR6585554.1"/>
    </source>
</evidence>
<protein>
    <submittedName>
        <fullName evidence="4">Transcriptional regulator with XRE-family HTH domain</fullName>
    </submittedName>
</protein>
<dbReference type="PANTHER" id="PTHR46558">
    <property type="entry name" value="TRACRIPTIONAL REGULATORY PROTEIN-RELATED-RELATED"/>
    <property type="match status" value="1"/>
</dbReference>
<keyword evidence="5" id="KW-1185">Reference proteome</keyword>
<dbReference type="RefSeq" id="WP_310011420.1">
    <property type="nucleotide sequence ID" value="NZ_JAVDSJ010000005.1"/>
</dbReference>
<dbReference type="EMBL" id="JAVDSJ010000005">
    <property type="protein sequence ID" value="MDR6585554.1"/>
    <property type="molecule type" value="Genomic_DNA"/>
</dbReference>
<keyword evidence="1" id="KW-0238">DNA-binding</keyword>
<dbReference type="SUPFAM" id="SSF47598">
    <property type="entry name" value="Ribbon-helix-helix"/>
    <property type="match status" value="1"/>
</dbReference>
<evidence type="ECO:0000313" key="5">
    <source>
        <dbReference type="Proteomes" id="UP001260715"/>
    </source>
</evidence>
<dbReference type="Gene3D" id="1.10.1220.10">
    <property type="entry name" value="Met repressor-like"/>
    <property type="match status" value="1"/>
</dbReference>
<dbReference type="SUPFAM" id="SSF47413">
    <property type="entry name" value="lambda repressor-like DNA-binding domains"/>
    <property type="match status" value="1"/>
</dbReference>
<dbReference type="InterPro" id="IPR001387">
    <property type="entry name" value="Cro/C1-type_HTH"/>
</dbReference>
<evidence type="ECO:0000256" key="1">
    <source>
        <dbReference type="ARBA" id="ARBA00023125"/>
    </source>
</evidence>
<dbReference type="Pfam" id="PF03869">
    <property type="entry name" value="Arc"/>
    <property type="match status" value="1"/>
</dbReference>
<dbReference type="CDD" id="cd00093">
    <property type="entry name" value="HTH_XRE"/>
    <property type="match status" value="1"/>
</dbReference>
<dbReference type="InterPro" id="IPR013321">
    <property type="entry name" value="Arc_rbn_hlx_hlx"/>
</dbReference>
<dbReference type="Pfam" id="PF01381">
    <property type="entry name" value="HTH_3"/>
    <property type="match status" value="1"/>
</dbReference>
<feature type="domain" description="HTH cro/C1-type" evidence="3">
    <location>
        <begin position="11"/>
        <end position="65"/>
    </location>
</feature>
<organism evidence="4 5">
    <name type="scientific">Herbaspirillum frisingense</name>
    <dbReference type="NCBI Taxonomy" id="92645"/>
    <lineage>
        <taxon>Bacteria</taxon>
        <taxon>Pseudomonadati</taxon>
        <taxon>Pseudomonadota</taxon>
        <taxon>Betaproteobacteria</taxon>
        <taxon>Burkholderiales</taxon>
        <taxon>Oxalobacteraceae</taxon>
        <taxon>Herbaspirillum</taxon>
    </lineage>
</organism>
<dbReference type="PANTHER" id="PTHR46558:SF11">
    <property type="entry name" value="HTH-TYPE TRANSCRIPTIONAL REGULATOR XRE"/>
    <property type="match status" value="1"/>
</dbReference>
<dbReference type="InterPro" id="IPR010982">
    <property type="entry name" value="Lambda_DNA-bd_dom_sf"/>
</dbReference>
<feature type="coiled-coil region" evidence="2">
    <location>
        <begin position="144"/>
        <end position="171"/>
    </location>
</feature>
<keyword evidence="2" id="KW-0175">Coiled coil</keyword>
<dbReference type="InterPro" id="IPR010985">
    <property type="entry name" value="Ribbon_hlx_hlx"/>
</dbReference>
<comment type="caution">
    <text evidence="4">The sequence shown here is derived from an EMBL/GenBank/DDBJ whole genome shotgun (WGS) entry which is preliminary data.</text>
</comment>
<dbReference type="SMART" id="SM00530">
    <property type="entry name" value="HTH_XRE"/>
    <property type="match status" value="1"/>
</dbReference>